<dbReference type="AlphaFoldDB" id="A0AAD9MNH5"/>
<dbReference type="GO" id="GO:0005524">
    <property type="term" value="F:ATP binding"/>
    <property type="evidence" value="ECO:0007669"/>
    <property type="project" value="UniProtKB-KW"/>
</dbReference>
<dbReference type="GO" id="GO:0016787">
    <property type="term" value="F:hydrolase activity"/>
    <property type="evidence" value="ECO:0007669"/>
    <property type="project" value="UniProtKB-KW"/>
</dbReference>
<dbReference type="InterPro" id="IPR006164">
    <property type="entry name" value="DNA_bd_Ku70/Ku80"/>
</dbReference>
<dbReference type="PANTHER" id="PTHR12604:SF4">
    <property type="entry name" value="X-RAY REPAIR CROSS-COMPLEMENTING PROTEIN 5"/>
    <property type="match status" value="1"/>
</dbReference>
<dbReference type="InterPro" id="IPR036465">
    <property type="entry name" value="vWFA_dom_sf"/>
</dbReference>
<comment type="subcellular location">
    <subcellularLocation>
        <location evidence="1">Nucleus</location>
    </subcellularLocation>
</comment>
<protein>
    <recommendedName>
        <fullName evidence="11">Ku domain-containing protein</fullName>
    </recommendedName>
</protein>
<evidence type="ECO:0000256" key="5">
    <source>
        <dbReference type="ARBA" id="ARBA00022806"/>
    </source>
</evidence>
<dbReference type="GO" id="GO:0003690">
    <property type="term" value="F:double-stranded DNA binding"/>
    <property type="evidence" value="ECO:0007669"/>
    <property type="project" value="TreeGrafter"/>
</dbReference>
<dbReference type="GO" id="GO:0004386">
    <property type="term" value="F:helicase activity"/>
    <property type="evidence" value="ECO:0007669"/>
    <property type="project" value="UniProtKB-KW"/>
</dbReference>
<keyword evidence="2" id="KW-0547">Nucleotide-binding</keyword>
<dbReference type="Proteomes" id="UP001255856">
    <property type="component" value="Unassembled WGS sequence"/>
</dbReference>
<dbReference type="EMBL" id="JASFZW010000004">
    <property type="protein sequence ID" value="KAK2078796.1"/>
    <property type="molecule type" value="Genomic_DNA"/>
</dbReference>
<keyword evidence="3" id="KW-0227">DNA damage</keyword>
<dbReference type="CDD" id="cd00594">
    <property type="entry name" value="KU"/>
    <property type="match status" value="1"/>
</dbReference>
<evidence type="ECO:0000256" key="8">
    <source>
        <dbReference type="ARBA" id="ARBA00023172"/>
    </source>
</evidence>
<dbReference type="GO" id="GO:0006303">
    <property type="term" value="P:double-strand break repair via nonhomologous end joining"/>
    <property type="evidence" value="ECO:0007669"/>
    <property type="project" value="InterPro"/>
</dbReference>
<evidence type="ECO:0000256" key="10">
    <source>
        <dbReference type="ARBA" id="ARBA00023242"/>
    </source>
</evidence>
<dbReference type="InterPro" id="IPR016194">
    <property type="entry name" value="SPOC-like_C_dom_sf"/>
</dbReference>
<feature type="domain" description="Ku" evidence="11">
    <location>
        <begin position="256"/>
        <end position="403"/>
    </location>
</feature>
<keyword evidence="9" id="KW-0234">DNA repair</keyword>
<evidence type="ECO:0000313" key="13">
    <source>
        <dbReference type="Proteomes" id="UP001255856"/>
    </source>
</evidence>
<evidence type="ECO:0000256" key="3">
    <source>
        <dbReference type="ARBA" id="ARBA00022763"/>
    </source>
</evidence>
<keyword evidence="8" id="KW-0233">DNA recombination</keyword>
<keyword evidence="5" id="KW-0347">Helicase</keyword>
<dbReference type="SUPFAM" id="SSF100939">
    <property type="entry name" value="SPOC domain-like"/>
    <property type="match status" value="1"/>
</dbReference>
<dbReference type="GO" id="GO:0000723">
    <property type="term" value="P:telomere maintenance"/>
    <property type="evidence" value="ECO:0007669"/>
    <property type="project" value="TreeGrafter"/>
</dbReference>
<evidence type="ECO:0000256" key="9">
    <source>
        <dbReference type="ARBA" id="ARBA00023204"/>
    </source>
</evidence>
<organism evidence="12 13">
    <name type="scientific">Prototheca wickerhamii</name>
    <dbReference type="NCBI Taxonomy" id="3111"/>
    <lineage>
        <taxon>Eukaryota</taxon>
        <taxon>Viridiplantae</taxon>
        <taxon>Chlorophyta</taxon>
        <taxon>core chlorophytes</taxon>
        <taxon>Trebouxiophyceae</taxon>
        <taxon>Chlorellales</taxon>
        <taxon>Chlorellaceae</taxon>
        <taxon>Prototheca</taxon>
    </lineage>
</organism>
<dbReference type="Gene3D" id="3.40.50.410">
    <property type="entry name" value="von Willebrand factor, type A domain"/>
    <property type="match status" value="1"/>
</dbReference>
<keyword evidence="13" id="KW-1185">Reference proteome</keyword>
<dbReference type="GO" id="GO:0006310">
    <property type="term" value="P:DNA recombination"/>
    <property type="evidence" value="ECO:0007669"/>
    <property type="project" value="UniProtKB-KW"/>
</dbReference>
<evidence type="ECO:0000256" key="1">
    <source>
        <dbReference type="ARBA" id="ARBA00004123"/>
    </source>
</evidence>
<dbReference type="SUPFAM" id="SSF53300">
    <property type="entry name" value="vWA-like"/>
    <property type="match status" value="1"/>
</dbReference>
<dbReference type="SMART" id="SM00559">
    <property type="entry name" value="Ku78"/>
    <property type="match status" value="1"/>
</dbReference>
<dbReference type="PANTHER" id="PTHR12604">
    <property type="entry name" value="KU AUTOANTIGEN DNA HELICASE"/>
    <property type="match status" value="1"/>
</dbReference>
<keyword evidence="4" id="KW-0378">Hydrolase</keyword>
<keyword evidence="7" id="KW-0238">DNA-binding</keyword>
<keyword evidence="6" id="KW-0067">ATP-binding</keyword>
<evidence type="ECO:0000259" key="11">
    <source>
        <dbReference type="SMART" id="SM00559"/>
    </source>
</evidence>
<dbReference type="GO" id="GO:0043564">
    <property type="term" value="C:Ku70:Ku80 complex"/>
    <property type="evidence" value="ECO:0007669"/>
    <property type="project" value="TreeGrafter"/>
</dbReference>
<proteinExistence type="predicted"/>
<keyword evidence="10" id="KW-0539">Nucleus</keyword>
<evidence type="ECO:0000256" key="7">
    <source>
        <dbReference type="ARBA" id="ARBA00023125"/>
    </source>
</evidence>
<dbReference type="Pfam" id="PF02735">
    <property type="entry name" value="Ku"/>
    <property type="match status" value="1"/>
</dbReference>
<accession>A0AAD9MNH5</accession>
<evidence type="ECO:0000313" key="12">
    <source>
        <dbReference type="EMBL" id="KAK2078796.1"/>
    </source>
</evidence>
<sequence>MRDTLQAACDGLAIFIQSRMLTKAGSQVAVLMCGTATTDNDLHDETAASGDEQQYRYITVKHPFEHPSMDMLRSVANAASEAVPGPPGSSDVIDALAVALDALYKLIATNEALMNLRVSKRIVLVSNFADKVKADPDDAFKDTLVRKMLERAVVLDVVAAPLNRDRVGVSPASAYLVDALPQLRYILDRVPHRFHPAADAAELTGSFRSHDVSPTSVYSGTFSIGTECSINVVAPGATHELTLAREYRVADDQGDGEAVPEEERIKVYRYGKQLVPVSAEEEAYLSYAVARSIKLLGFVDADSIPRHHYMKDCWVMVPDKDDPSAHAALGALARAAARRGQVAIVRFVPTNRGAINVCVARPVDAAGGAGIHGAGAPPPHFVLNALPFAEDVRDFRFPSFAGEGADERAAETALEAARGLVEALQLRPASLGGGVKSDAEGASEAASAYADPCERLTPERTANPTLHAFLRMVADAALERRPPRKPGQDILFGALKAQGAPGGETAVVRDASAALRAAVPALGRPQSGEGKSALQRLPEDLHQRLADGFDAAQALQDASTQLLELVRDGEQKWNDADVQQVCGGQSF</sequence>
<name>A0AAD9MNH5_PROWI</name>
<comment type="caution">
    <text evidence="12">The sequence shown here is derived from an EMBL/GenBank/DDBJ whole genome shotgun (WGS) entry which is preliminary data.</text>
</comment>
<evidence type="ECO:0000256" key="2">
    <source>
        <dbReference type="ARBA" id="ARBA00022741"/>
    </source>
</evidence>
<dbReference type="GO" id="GO:0042162">
    <property type="term" value="F:telomeric DNA binding"/>
    <property type="evidence" value="ECO:0007669"/>
    <property type="project" value="TreeGrafter"/>
</dbReference>
<reference evidence="12" key="1">
    <citation type="submission" date="2021-01" db="EMBL/GenBank/DDBJ databases">
        <authorList>
            <person name="Eckstrom K.M.E."/>
        </authorList>
    </citation>
    <scope>NUCLEOTIDE SEQUENCE</scope>
    <source>
        <strain evidence="12">UVCC 0001</strain>
    </source>
</reference>
<gene>
    <name evidence="12" type="ORF">QBZ16_003636</name>
</gene>
<evidence type="ECO:0000256" key="6">
    <source>
        <dbReference type="ARBA" id="ARBA00022840"/>
    </source>
</evidence>
<dbReference type="Gene3D" id="2.40.290.10">
    <property type="match status" value="1"/>
</dbReference>
<evidence type="ECO:0000256" key="4">
    <source>
        <dbReference type="ARBA" id="ARBA00022801"/>
    </source>
</evidence>